<dbReference type="EMBL" id="VSRR010000490">
    <property type="protein sequence ID" value="MPC16249.1"/>
    <property type="molecule type" value="Genomic_DNA"/>
</dbReference>
<sequence length="73" mass="7921">MNLLLEVFASPLFWASQCWPVFHQPLGGNVLLPGAAWQARQARQLLLLARESLSGSSGTAEGFLSFSLHVALL</sequence>
<keyword evidence="3" id="KW-1185">Reference proteome</keyword>
<evidence type="ECO:0000313" key="3">
    <source>
        <dbReference type="Proteomes" id="UP000324222"/>
    </source>
</evidence>
<dbReference type="AlphaFoldDB" id="A0A5B7D3L7"/>
<keyword evidence="1" id="KW-0732">Signal</keyword>
<accession>A0A5B7D3L7</accession>
<proteinExistence type="predicted"/>
<protein>
    <recommendedName>
        <fullName evidence="4">Secreted protein</fullName>
    </recommendedName>
</protein>
<feature type="chain" id="PRO_5022703975" description="Secreted protein" evidence="1">
    <location>
        <begin position="19"/>
        <end position="73"/>
    </location>
</feature>
<gene>
    <name evidence="2" type="ORF">E2C01_009070</name>
</gene>
<evidence type="ECO:0008006" key="4">
    <source>
        <dbReference type="Google" id="ProtNLM"/>
    </source>
</evidence>
<name>A0A5B7D3L7_PORTR</name>
<organism evidence="2 3">
    <name type="scientific">Portunus trituberculatus</name>
    <name type="common">Swimming crab</name>
    <name type="synonym">Neptunus trituberculatus</name>
    <dbReference type="NCBI Taxonomy" id="210409"/>
    <lineage>
        <taxon>Eukaryota</taxon>
        <taxon>Metazoa</taxon>
        <taxon>Ecdysozoa</taxon>
        <taxon>Arthropoda</taxon>
        <taxon>Crustacea</taxon>
        <taxon>Multicrustacea</taxon>
        <taxon>Malacostraca</taxon>
        <taxon>Eumalacostraca</taxon>
        <taxon>Eucarida</taxon>
        <taxon>Decapoda</taxon>
        <taxon>Pleocyemata</taxon>
        <taxon>Brachyura</taxon>
        <taxon>Eubrachyura</taxon>
        <taxon>Portunoidea</taxon>
        <taxon>Portunidae</taxon>
        <taxon>Portuninae</taxon>
        <taxon>Portunus</taxon>
    </lineage>
</organism>
<reference evidence="2 3" key="1">
    <citation type="submission" date="2019-05" db="EMBL/GenBank/DDBJ databases">
        <title>Another draft genome of Portunus trituberculatus and its Hox gene families provides insights of decapod evolution.</title>
        <authorList>
            <person name="Jeong J.-H."/>
            <person name="Song I."/>
            <person name="Kim S."/>
            <person name="Choi T."/>
            <person name="Kim D."/>
            <person name="Ryu S."/>
            <person name="Kim W."/>
        </authorList>
    </citation>
    <scope>NUCLEOTIDE SEQUENCE [LARGE SCALE GENOMIC DNA]</scope>
    <source>
        <tissue evidence="2">Muscle</tissue>
    </source>
</reference>
<evidence type="ECO:0000256" key="1">
    <source>
        <dbReference type="SAM" id="SignalP"/>
    </source>
</evidence>
<evidence type="ECO:0000313" key="2">
    <source>
        <dbReference type="EMBL" id="MPC16249.1"/>
    </source>
</evidence>
<dbReference type="Proteomes" id="UP000324222">
    <property type="component" value="Unassembled WGS sequence"/>
</dbReference>
<feature type="signal peptide" evidence="1">
    <location>
        <begin position="1"/>
        <end position="18"/>
    </location>
</feature>
<comment type="caution">
    <text evidence="2">The sequence shown here is derived from an EMBL/GenBank/DDBJ whole genome shotgun (WGS) entry which is preliminary data.</text>
</comment>